<feature type="compositionally biased region" description="Acidic residues" evidence="1">
    <location>
        <begin position="1"/>
        <end position="12"/>
    </location>
</feature>
<feature type="region of interest" description="Disordered" evidence="1">
    <location>
        <begin position="1"/>
        <end position="20"/>
    </location>
</feature>
<gene>
    <name evidence="2" type="ORF">K1J60_30435</name>
</gene>
<evidence type="ECO:0000256" key="1">
    <source>
        <dbReference type="SAM" id="MobiDB-lite"/>
    </source>
</evidence>
<dbReference type="RefSeq" id="WP_220648998.1">
    <property type="nucleotide sequence ID" value="NZ_CP080647.1"/>
</dbReference>
<name>A0ABX8XYN2_9ACTN</name>
<keyword evidence="3" id="KW-1185">Reference proteome</keyword>
<accession>A0ABX8XYN2</accession>
<evidence type="ECO:0000313" key="3">
    <source>
        <dbReference type="Proteomes" id="UP000827138"/>
    </source>
</evidence>
<dbReference type="EMBL" id="CP080647">
    <property type="protein sequence ID" value="QYX80271.1"/>
    <property type="molecule type" value="Genomic_DNA"/>
</dbReference>
<protein>
    <submittedName>
        <fullName evidence="2">Uncharacterized protein</fullName>
    </submittedName>
</protein>
<evidence type="ECO:0000313" key="2">
    <source>
        <dbReference type="EMBL" id="QYX80271.1"/>
    </source>
</evidence>
<reference evidence="2 3" key="1">
    <citation type="submission" date="2021-08" db="EMBL/GenBank/DDBJ databases">
        <authorList>
            <person name="Ping M."/>
        </authorList>
    </citation>
    <scope>NUCLEOTIDE SEQUENCE [LARGE SCALE GENOMIC DNA]</scope>
    <source>
        <strain evidence="2 3">MG28</strain>
    </source>
</reference>
<sequence length="305" mass="34354">MSNEVEEPEEGSEPGPVDPFGLARAFQPLTDYYRTTIAETLRPLAEAVISTSRIGEAIGRQVAEAAGLNARLLETLEPLNEHFREYWRDFFETLGSLKERIYPPNLHDATPSVEEFEQLLLEEGIPLMWVPGPKMVSALLDAADAGERRRVIGRRWKGIINDCEAVIDSVDHPSLQDSRNFAFDCVDALRDGHSNPAQALAANLLDSLMHAHFKKPDRVKLTSNKKGGVRFDLNDYQIRVALTFAPVWYAHAEYWPKNGDPIPRVFGRHPSAHGVSRTQYSRINAVYGLMLVTSVLKFFDVELER</sequence>
<dbReference type="Proteomes" id="UP000827138">
    <property type="component" value="Chromosome"/>
</dbReference>
<organism evidence="2 3">
    <name type="scientific">Streptomyces akebiae</name>
    <dbReference type="NCBI Taxonomy" id="2865673"/>
    <lineage>
        <taxon>Bacteria</taxon>
        <taxon>Bacillati</taxon>
        <taxon>Actinomycetota</taxon>
        <taxon>Actinomycetes</taxon>
        <taxon>Kitasatosporales</taxon>
        <taxon>Streptomycetaceae</taxon>
        <taxon>Streptomyces</taxon>
    </lineage>
</organism>
<proteinExistence type="predicted"/>